<protein>
    <recommendedName>
        <fullName evidence="4">ATPase AAA-type core domain-containing protein</fullName>
    </recommendedName>
</protein>
<evidence type="ECO:0000256" key="3">
    <source>
        <dbReference type="ARBA" id="ARBA00022840"/>
    </source>
</evidence>
<dbReference type="SUPFAM" id="SSF52540">
    <property type="entry name" value="P-loop containing nucleoside triphosphate hydrolases"/>
    <property type="match status" value="1"/>
</dbReference>
<dbReference type="GO" id="GO:0051228">
    <property type="term" value="P:mitotic spindle disassembly"/>
    <property type="evidence" value="ECO:0007669"/>
    <property type="project" value="TreeGrafter"/>
</dbReference>
<keyword evidence="2" id="KW-0547">Nucleotide-binding</keyword>
<name>A0A9W8MZW8_9AGAR</name>
<keyword evidence="3" id="KW-0067">ATP-binding</keyword>
<dbReference type="GO" id="GO:0034098">
    <property type="term" value="C:VCP-NPL4-UFD1 AAA ATPase complex"/>
    <property type="evidence" value="ECO:0007669"/>
    <property type="project" value="TreeGrafter"/>
</dbReference>
<reference evidence="5" key="1">
    <citation type="submission" date="2022-07" db="EMBL/GenBank/DDBJ databases">
        <title>Genome Sequence of Agrocybe chaxingu.</title>
        <authorList>
            <person name="Buettner E."/>
        </authorList>
    </citation>
    <scope>NUCLEOTIDE SEQUENCE</scope>
    <source>
        <strain evidence="5">MP-N11</strain>
    </source>
</reference>
<dbReference type="InterPro" id="IPR027417">
    <property type="entry name" value="P-loop_NTPase"/>
</dbReference>
<dbReference type="GO" id="GO:0005524">
    <property type="term" value="F:ATP binding"/>
    <property type="evidence" value="ECO:0007669"/>
    <property type="project" value="UniProtKB-KW"/>
</dbReference>
<keyword evidence="6" id="KW-1185">Reference proteome</keyword>
<dbReference type="OrthoDB" id="27435at2759"/>
<gene>
    <name evidence="5" type="ORF">NLJ89_g1502</name>
</gene>
<dbReference type="InterPro" id="IPR050168">
    <property type="entry name" value="AAA_ATPase_domain"/>
</dbReference>
<dbReference type="GO" id="GO:0016887">
    <property type="term" value="F:ATP hydrolysis activity"/>
    <property type="evidence" value="ECO:0007669"/>
    <property type="project" value="InterPro"/>
</dbReference>
<evidence type="ECO:0000256" key="1">
    <source>
        <dbReference type="ARBA" id="ARBA00006914"/>
    </source>
</evidence>
<dbReference type="GO" id="GO:0005634">
    <property type="term" value="C:nucleus"/>
    <property type="evidence" value="ECO:0007669"/>
    <property type="project" value="TreeGrafter"/>
</dbReference>
<dbReference type="EMBL" id="JANKHO010000078">
    <property type="protein sequence ID" value="KAJ3515848.1"/>
    <property type="molecule type" value="Genomic_DNA"/>
</dbReference>
<proteinExistence type="inferred from homology"/>
<evidence type="ECO:0000313" key="5">
    <source>
        <dbReference type="EMBL" id="KAJ3515848.1"/>
    </source>
</evidence>
<dbReference type="Gene3D" id="1.10.8.60">
    <property type="match status" value="1"/>
</dbReference>
<feature type="domain" description="ATPase AAA-type core" evidence="4">
    <location>
        <begin position="199"/>
        <end position="327"/>
    </location>
</feature>
<organism evidence="5 6">
    <name type="scientific">Agrocybe chaxingu</name>
    <dbReference type="NCBI Taxonomy" id="84603"/>
    <lineage>
        <taxon>Eukaryota</taxon>
        <taxon>Fungi</taxon>
        <taxon>Dikarya</taxon>
        <taxon>Basidiomycota</taxon>
        <taxon>Agaricomycotina</taxon>
        <taxon>Agaricomycetes</taxon>
        <taxon>Agaricomycetidae</taxon>
        <taxon>Agaricales</taxon>
        <taxon>Agaricineae</taxon>
        <taxon>Strophariaceae</taxon>
        <taxon>Agrocybe</taxon>
    </lineage>
</organism>
<sequence length="411" mass="44654">MHPSTGVHATGQEKQVHLLPFDDSIEGLSGNVFNAYLKPYFFEGASSSTPVSEGGAFTILPLPLLFQGISGFPNKLPDRINLARGHTATALDADRSPHNDSIVALGSEDGKVVIWKAEASQFEGWGLEGWEAHDSDPVLRIDEGGPAKREDEESNLNDVVYNGGCRKQIAQIRKPVELPPRCPQLFESIGTEPPCSILMLGPPVPSSTGKALMACAVANETGAFLINGPKVMSKMMGKSESNRCKAFEEAEKNSPAIIFIDEIDSIAPKREKTNGEVGRRVVSQLLTPMDGLKARSNVVVMVDTTRPNSVDPALRRFGRFDREVDIEAAMQQIREKMDLIDLDEDTVDAEVLDSLGVAMDNFRFALGSSNPSALHEAVVEVLTVTWADIGGLDRVKLELQETSQHLAEPPE</sequence>
<dbReference type="GO" id="GO:0005829">
    <property type="term" value="C:cytosol"/>
    <property type="evidence" value="ECO:0007669"/>
    <property type="project" value="TreeGrafter"/>
</dbReference>
<dbReference type="InterPro" id="IPR003959">
    <property type="entry name" value="ATPase_AAA_core"/>
</dbReference>
<dbReference type="AlphaFoldDB" id="A0A9W8MZW8"/>
<accession>A0A9W8MZW8</accession>
<dbReference type="InterPro" id="IPR029067">
    <property type="entry name" value="CDC48_domain_2-like_sf"/>
</dbReference>
<dbReference type="Proteomes" id="UP001148786">
    <property type="component" value="Unassembled WGS sequence"/>
</dbReference>
<dbReference type="GO" id="GO:0031593">
    <property type="term" value="F:polyubiquitin modification-dependent protein binding"/>
    <property type="evidence" value="ECO:0007669"/>
    <property type="project" value="TreeGrafter"/>
</dbReference>
<dbReference type="GO" id="GO:0097352">
    <property type="term" value="P:autophagosome maturation"/>
    <property type="evidence" value="ECO:0007669"/>
    <property type="project" value="TreeGrafter"/>
</dbReference>
<dbReference type="Gene3D" id="3.10.330.10">
    <property type="match status" value="1"/>
</dbReference>
<dbReference type="GO" id="GO:0030970">
    <property type="term" value="P:retrograde protein transport, ER to cytosol"/>
    <property type="evidence" value="ECO:0007669"/>
    <property type="project" value="TreeGrafter"/>
</dbReference>
<comment type="similarity">
    <text evidence="1">Belongs to the AAA ATPase family.</text>
</comment>
<evidence type="ECO:0000259" key="4">
    <source>
        <dbReference type="Pfam" id="PF00004"/>
    </source>
</evidence>
<dbReference type="Pfam" id="PF00004">
    <property type="entry name" value="AAA"/>
    <property type="match status" value="1"/>
</dbReference>
<dbReference type="SUPFAM" id="SSF54585">
    <property type="entry name" value="Cdc48 domain 2-like"/>
    <property type="match status" value="1"/>
</dbReference>
<dbReference type="PANTHER" id="PTHR23077:SF171">
    <property type="entry name" value="NUCLEAR VALOSIN-CONTAINING PROTEIN-LIKE"/>
    <property type="match status" value="1"/>
</dbReference>
<dbReference type="PANTHER" id="PTHR23077">
    <property type="entry name" value="AAA-FAMILY ATPASE"/>
    <property type="match status" value="1"/>
</dbReference>
<comment type="caution">
    <text evidence="5">The sequence shown here is derived from an EMBL/GenBank/DDBJ whole genome shotgun (WGS) entry which is preliminary data.</text>
</comment>
<evidence type="ECO:0000313" key="6">
    <source>
        <dbReference type="Proteomes" id="UP001148786"/>
    </source>
</evidence>
<evidence type="ECO:0000256" key="2">
    <source>
        <dbReference type="ARBA" id="ARBA00022741"/>
    </source>
</evidence>
<dbReference type="Gene3D" id="3.40.50.300">
    <property type="entry name" value="P-loop containing nucleotide triphosphate hydrolases"/>
    <property type="match status" value="1"/>
</dbReference>
<dbReference type="FunFam" id="3.40.50.300:FF:000012">
    <property type="entry name" value="Transitional endoplasmic reticulum ATPase"/>
    <property type="match status" value="1"/>
</dbReference>